<keyword evidence="6" id="KW-1015">Disulfide bond</keyword>
<dbReference type="PANTHER" id="PTHR24271">
    <property type="entry name" value="KALLIKREIN-RELATED"/>
    <property type="match status" value="1"/>
</dbReference>
<evidence type="ECO:0000259" key="9">
    <source>
        <dbReference type="PROSITE" id="PS50240"/>
    </source>
</evidence>
<evidence type="ECO:0000256" key="6">
    <source>
        <dbReference type="ARBA" id="ARBA00023157"/>
    </source>
</evidence>
<dbReference type="InterPro" id="IPR033116">
    <property type="entry name" value="TRYPSIN_SER"/>
</dbReference>
<dbReference type="InterPro" id="IPR043504">
    <property type="entry name" value="Peptidase_S1_PA_chymotrypsin"/>
</dbReference>
<evidence type="ECO:0000256" key="5">
    <source>
        <dbReference type="ARBA" id="ARBA00023145"/>
    </source>
</evidence>
<feature type="compositionally biased region" description="Low complexity" evidence="8">
    <location>
        <begin position="38"/>
        <end position="48"/>
    </location>
</feature>
<evidence type="ECO:0000313" key="11">
    <source>
        <dbReference type="Proteomes" id="UP000551758"/>
    </source>
</evidence>
<dbReference type="Pfam" id="PF00089">
    <property type="entry name" value="Trypsin"/>
    <property type="match status" value="1"/>
</dbReference>
<dbReference type="PROSITE" id="PS50240">
    <property type="entry name" value="TRYPSIN_DOM"/>
    <property type="match status" value="1"/>
</dbReference>
<dbReference type="PROSITE" id="PS00135">
    <property type="entry name" value="TRYPSIN_SER"/>
    <property type="match status" value="1"/>
</dbReference>
<keyword evidence="1 7" id="KW-0645">Protease</keyword>
<proteinExistence type="predicted"/>
<dbReference type="GO" id="GO:0005737">
    <property type="term" value="C:cytoplasm"/>
    <property type="evidence" value="ECO:0007669"/>
    <property type="project" value="TreeGrafter"/>
</dbReference>
<protein>
    <recommendedName>
        <fullName evidence="9">Peptidase S1 domain-containing protein</fullName>
    </recommendedName>
</protein>
<keyword evidence="5" id="KW-0865">Zymogen</keyword>
<evidence type="ECO:0000313" key="10">
    <source>
        <dbReference type="EMBL" id="KAF5925779.1"/>
    </source>
</evidence>
<evidence type="ECO:0000256" key="8">
    <source>
        <dbReference type="SAM" id="MobiDB-lite"/>
    </source>
</evidence>
<dbReference type="AlphaFoldDB" id="A0A7J7FCL7"/>
<evidence type="ECO:0000256" key="3">
    <source>
        <dbReference type="ARBA" id="ARBA00022801"/>
    </source>
</evidence>
<evidence type="ECO:0000256" key="7">
    <source>
        <dbReference type="RuleBase" id="RU363034"/>
    </source>
</evidence>
<keyword evidence="4 7" id="KW-0720">Serine protease</keyword>
<dbReference type="PROSITE" id="PS00134">
    <property type="entry name" value="TRYPSIN_HIS"/>
    <property type="match status" value="1"/>
</dbReference>
<keyword evidence="11" id="KW-1185">Reference proteome</keyword>
<dbReference type="Gene3D" id="2.40.10.10">
    <property type="entry name" value="Trypsin-like serine proteases"/>
    <property type="match status" value="2"/>
</dbReference>
<dbReference type="InterPro" id="IPR001314">
    <property type="entry name" value="Peptidase_S1A"/>
</dbReference>
<dbReference type="EMBL" id="JACDTQ010000812">
    <property type="protein sequence ID" value="KAF5925779.1"/>
    <property type="molecule type" value="Genomic_DNA"/>
</dbReference>
<dbReference type="SUPFAM" id="SSF50494">
    <property type="entry name" value="Trypsin-like serine proteases"/>
    <property type="match status" value="1"/>
</dbReference>
<dbReference type="GO" id="GO:0006508">
    <property type="term" value="P:proteolysis"/>
    <property type="evidence" value="ECO:0007669"/>
    <property type="project" value="UniProtKB-KW"/>
</dbReference>
<dbReference type="InterPro" id="IPR018114">
    <property type="entry name" value="TRYPSIN_HIS"/>
</dbReference>
<keyword evidence="2" id="KW-0732">Signal</keyword>
<feature type="region of interest" description="Disordered" evidence="8">
    <location>
        <begin position="18"/>
        <end position="68"/>
    </location>
</feature>
<dbReference type="SMART" id="SM00020">
    <property type="entry name" value="Tryp_SPc"/>
    <property type="match status" value="1"/>
</dbReference>
<dbReference type="InterPro" id="IPR009003">
    <property type="entry name" value="Peptidase_S1_PA"/>
</dbReference>
<sequence length="341" mass="37387">RLNESGFPVWDETDAPLRVRSREKPRAQQTRELRRELSLLPSSSQLQTILGSQTPSGPEPSSRHMPGGLIECTQADQTCPSGEIIGGHEAKPPSCPYVALVRSLGKQRKKVCDSVLIRKDFVLTAAHCWGSCSPDLLQLSPALHGSWAGSHVTPRPTHSHSAFYAAQSAQERTQQVIPVRRAIPHPDYSPNNIYNDIVLLKIRKPPYSGEKGQADCSCEAPQPALEQGPGEAWAGVQCGRLGEKRPEGPQLNTLQEVELTLQEDWESESRYPGIYSRATQICVGDLKKKKSSFKGDSGGPLVCKNVIQGIVSYGRSDSTPPVAYTKVSSFLPWIKKTMKSL</sequence>
<name>A0A7J7FCL7_DICBM</name>
<dbReference type="InterPro" id="IPR001254">
    <property type="entry name" value="Trypsin_dom"/>
</dbReference>
<evidence type="ECO:0000256" key="2">
    <source>
        <dbReference type="ARBA" id="ARBA00022729"/>
    </source>
</evidence>
<feature type="non-terminal residue" evidence="10">
    <location>
        <position position="341"/>
    </location>
</feature>
<dbReference type="CDD" id="cd00190">
    <property type="entry name" value="Tryp_SPc"/>
    <property type="match status" value="1"/>
</dbReference>
<comment type="caution">
    <text evidence="10">The sequence shown here is derived from an EMBL/GenBank/DDBJ whole genome shotgun (WGS) entry which is preliminary data.</text>
</comment>
<dbReference type="GO" id="GO:0004252">
    <property type="term" value="F:serine-type endopeptidase activity"/>
    <property type="evidence" value="ECO:0007669"/>
    <property type="project" value="InterPro"/>
</dbReference>
<accession>A0A7J7FCL7</accession>
<dbReference type="PRINTS" id="PR00722">
    <property type="entry name" value="CHYMOTRYPSIN"/>
</dbReference>
<dbReference type="Proteomes" id="UP000551758">
    <property type="component" value="Unassembled WGS sequence"/>
</dbReference>
<reference evidence="10 11" key="1">
    <citation type="journal article" date="2020" name="Mol. Biol. Evol.">
        <title>Interspecific Gene Flow and the Evolution of Specialization in Black and White Rhinoceros.</title>
        <authorList>
            <person name="Moodley Y."/>
            <person name="Westbury M.V."/>
            <person name="Russo I.M."/>
            <person name="Gopalakrishnan S."/>
            <person name="Rakotoarivelo A."/>
            <person name="Olsen R.A."/>
            <person name="Prost S."/>
            <person name="Tunstall T."/>
            <person name="Ryder O.A."/>
            <person name="Dalen L."/>
            <person name="Bruford M.W."/>
        </authorList>
    </citation>
    <scope>NUCLEOTIDE SEQUENCE [LARGE SCALE GENOMIC DNA]</scope>
    <source>
        <strain evidence="10">SBR-YM</strain>
        <tissue evidence="10">Skin</tissue>
    </source>
</reference>
<keyword evidence="3 7" id="KW-0378">Hydrolase</keyword>
<feature type="domain" description="Peptidase S1" evidence="9">
    <location>
        <begin position="84"/>
        <end position="339"/>
    </location>
</feature>
<organism evidence="10 11">
    <name type="scientific">Diceros bicornis minor</name>
    <name type="common">South-central black rhinoceros</name>
    <dbReference type="NCBI Taxonomy" id="77932"/>
    <lineage>
        <taxon>Eukaryota</taxon>
        <taxon>Metazoa</taxon>
        <taxon>Chordata</taxon>
        <taxon>Craniata</taxon>
        <taxon>Vertebrata</taxon>
        <taxon>Euteleostomi</taxon>
        <taxon>Mammalia</taxon>
        <taxon>Eutheria</taxon>
        <taxon>Laurasiatheria</taxon>
        <taxon>Perissodactyla</taxon>
        <taxon>Rhinocerotidae</taxon>
        <taxon>Diceros</taxon>
    </lineage>
</organism>
<evidence type="ECO:0000256" key="1">
    <source>
        <dbReference type="ARBA" id="ARBA00022670"/>
    </source>
</evidence>
<evidence type="ECO:0000256" key="4">
    <source>
        <dbReference type="ARBA" id="ARBA00022825"/>
    </source>
</evidence>
<dbReference type="PANTHER" id="PTHR24271:SF81">
    <property type="entry name" value="GRANZYME B"/>
    <property type="match status" value="1"/>
</dbReference>
<gene>
    <name evidence="10" type="ORF">HPG69_002229</name>
</gene>
<feature type="compositionally biased region" description="Basic and acidic residues" evidence="8">
    <location>
        <begin position="18"/>
        <end position="37"/>
    </location>
</feature>